<keyword evidence="2" id="KW-0548">Nucleotidyltransferase</keyword>
<proteinExistence type="predicted"/>
<evidence type="ECO:0000259" key="1">
    <source>
        <dbReference type="Pfam" id="PF13966"/>
    </source>
</evidence>
<organism evidence="2 3">
    <name type="scientific">Rhynchospora pubera</name>
    <dbReference type="NCBI Taxonomy" id="906938"/>
    <lineage>
        <taxon>Eukaryota</taxon>
        <taxon>Viridiplantae</taxon>
        <taxon>Streptophyta</taxon>
        <taxon>Embryophyta</taxon>
        <taxon>Tracheophyta</taxon>
        <taxon>Spermatophyta</taxon>
        <taxon>Magnoliopsida</taxon>
        <taxon>Liliopsida</taxon>
        <taxon>Poales</taxon>
        <taxon>Cyperaceae</taxon>
        <taxon>Cyperoideae</taxon>
        <taxon>Rhynchosporeae</taxon>
        <taxon>Rhynchospora</taxon>
    </lineage>
</organism>
<dbReference type="PANTHER" id="PTHR36617:SF16">
    <property type="entry name" value="OS04G0516500 PROTEIN"/>
    <property type="match status" value="1"/>
</dbReference>
<dbReference type="Proteomes" id="UP001140206">
    <property type="component" value="Chromosome 5"/>
</dbReference>
<name>A0AAV8BUU7_9POAL</name>
<dbReference type="GO" id="GO:0003964">
    <property type="term" value="F:RNA-directed DNA polymerase activity"/>
    <property type="evidence" value="ECO:0007669"/>
    <property type="project" value="UniProtKB-KW"/>
</dbReference>
<dbReference type="InterPro" id="IPR026960">
    <property type="entry name" value="RVT-Znf"/>
</dbReference>
<accession>A0AAV8BUU7</accession>
<keyword evidence="3" id="KW-1185">Reference proteome</keyword>
<evidence type="ECO:0000313" key="3">
    <source>
        <dbReference type="Proteomes" id="UP001140206"/>
    </source>
</evidence>
<dbReference type="AlphaFoldDB" id="A0AAV8BUU7"/>
<dbReference type="Pfam" id="PF13966">
    <property type="entry name" value="zf-RVT"/>
    <property type="match status" value="1"/>
</dbReference>
<sequence>MVPWDTICTPKKQGGLGVINLHAMNFSLLPKHLWKWTYTKENLWSSLAATLQNNRISLVPAFSPLRASFQCIAPLFVPMITAVPGDGKAILFWHHNWGQGTLKFRFEDLYSFTLEPDITLSQFLANWHINVRMFRSSLRTSLSASSQWSMLECSLSILNLSATRKSDDFIWNLNPEGMFSVSSFYNFQMSFPKVNSSLYSLWKLNIPPRMKIFAWQMSLNKLATIDNLKKRGWQLTSFYTLCASDEETVSHLYNTCRFFTQVVHLARNFSPVYSDLVFTSNPHFLIRKSAPLAHREIMAILFFVLWRERCNRIFSESVLSAQTMVEQIYLEWEALHF</sequence>
<comment type="caution">
    <text evidence="2">The sequence shown here is derived from an EMBL/GenBank/DDBJ whole genome shotgun (WGS) entry which is preliminary data.</text>
</comment>
<protein>
    <submittedName>
        <fullName evidence="2">RNA-directed DNA polymerase (Reverse transcriptase)-related family protein</fullName>
    </submittedName>
</protein>
<feature type="domain" description="Reverse transcriptase zinc-binding" evidence="1">
    <location>
        <begin position="179"/>
        <end position="261"/>
    </location>
</feature>
<keyword evidence="2" id="KW-0808">Transferase</keyword>
<gene>
    <name evidence="2" type="ORF">LUZ62_081120</name>
</gene>
<keyword evidence="2" id="KW-0695">RNA-directed DNA polymerase</keyword>
<dbReference type="EMBL" id="JAMFTS010000005">
    <property type="protein sequence ID" value="KAJ4746715.1"/>
    <property type="molecule type" value="Genomic_DNA"/>
</dbReference>
<evidence type="ECO:0000313" key="2">
    <source>
        <dbReference type="EMBL" id="KAJ4746715.1"/>
    </source>
</evidence>
<reference evidence="2" key="1">
    <citation type="submission" date="2022-08" db="EMBL/GenBank/DDBJ databases">
        <authorList>
            <person name="Marques A."/>
        </authorList>
    </citation>
    <scope>NUCLEOTIDE SEQUENCE</scope>
    <source>
        <strain evidence="2">RhyPub2mFocal</strain>
        <tissue evidence="2">Leaves</tissue>
    </source>
</reference>
<dbReference type="PANTHER" id="PTHR36617">
    <property type="entry name" value="PROTEIN, PUTATIVE-RELATED"/>
    <property type="match status" value="1"/>
</dbReference>